<organism evidence="2 3">
    <name type="scientific">Cochliobolus carbonum (strain 26-R-13)</name>
    <name type="common">Maize leaf spot fungus</name>
    <name type="synonym">Bipolaris zeicola</name>
    <dbReference type="NCBI Taxonomy" id="930089"/>
    <lineage>
        <taxon>Eukaryota</taxon>
        <taxon>Fungi</taxon>
        <taxon>Dikarya</taxon>
        <taxon>Ascomycota</taxon>
        <taxon>Pezizomycotina</taxon>
        <taxon>Dothideomycetes</taxon>
        <taxon>Pleosporomycetidae</taxon>
        <taxon>Pleosporales</taxon>
        <taxon>Pleosporineae</taxon>
        <taxon>Pleosporaceae</taxon>
        <taxon>Bipolaris</taxon>
    </lineage>
</organism>
<dbReference type="OrthoDB" id="3692070at2759"/>
<feature type="region of interest" description="Disordered" evidence="1">
    <location>
        <begin position="1"/>
        <end position="83"/>
    </location>
</feature>
<sequence length="83" mass="9383">MQNHQTKHMPPTAGSSRLKSDAQTSSDANRTNSGNKDSGEKVAPRNNQESKETNVKEGKTAWHMERWLNETTKESTWSVHGRF</sequence>
<dbReference type="Proteomes" id="UP000053841">
    <property type="component" value="Unassembled WGS sequence"/>
</dbReference>
<name>W6Z3M6_COCC2</name>
<dbReference type="AlphaFoldDB" id="W6Z3M6"/>
<dbReference type="KEGG" id="bze:COCCADRAFT_83483"/>
<dbReference type="GeneID" id="19151581"/>
<protein>
    <submittedName>
        <fullName evidence="2">Uncharacterized protein</fullName>
    </submittedName>
</protein>
<reference evidence="2 3" key="1">
    <citation type="journal article" date="2013" name="PLoS Genet.">
        <title>Comparative genome structure, secondary metabolite, and effector coding capacity across Cochliobolus pathogens.</title>
        <authorList>
            <person name="Condon B.J."/>
            <person name="Leng Y."/>
            <person name="Wu D."/>
            <person name="Bushley K.E."/>
            <person name="Ohm R.A."/>
            <person name="Otillar R."/>
            <person name="Martin J."/>
            <person name="Schackwitz W."/>
            <person name="Grimwood J."/>
            <person name="MohdZainudin N."/>
            <person name="Xue C."/>
            <person name="Wang R."/>
            <person name="Manning V.A."/>
            <person name="Dhillon B."/>
            <person name="Tu Z.J."/>
            <person name="Steffenson B.J."/>
            <person name="Salamov A."/>
            <person name="Sun H."/>
            <person name="Lowry S."/>
            <person name="LaButti K."/>
            <person name="Han J."/>
            <person name="Copeland A."/>
            <person name="Lindquist E."/>
            <person name="Barry K."/>
            <person name="Schmutz J."/>
            <person name="Baker S.E."/>
            <person name="Ciuffetti L.M."/>
            <person name="Grigoriev I.V."/>
            <person name="Zhong S."/>
            <person name="Turgeon B.G."/>
        </authorList>
    </citation>
    <scope>NUCLEOTIDE SEQUENCE [LARGE SCALE GENOMIC DNA]</scope>
    <source>
        <strain evidence="2 3">26-R-13</strain>
    </source>
</reference>
<proteinExistence type="predicted"/>
<keyword evidence="3" id="KW-1185">Reference proteome</keyword>
<feature type="compositionally biased region" description="Basic and acidic residues" evidence="1">
    <location>
        <begin position="37"/>
        <end position="73"/>
    </location>
</feature>
<dbReference type="HOGENOM" id="CLU_2557946_0_0_1"/>
<evidence type="ECO:0000313" key="3">
    <source>
        <dbReference type="Proteomes" id="UP000053841"/>
    </source>
</evidence>
<dbReference type="EMBL" id="KI964544">
    <property type="protein sequence ID" value="EUC38276.1"/>
    <property type="molecule type" value="Genomic_DNA"/>
</dbReference>
<feature type="compositionally biased region" description="Polar residues" evidence="1">
    <location>
        <begin position="13"/>
        <end position="36"/>
    </location>
</feature>
<gene>
    <name evidence="2" type="ORF">COCCADRAFT_83483</name>
</gene>
<evidence type="ECO:0000313" key="2">
    <source>
        <dbReference type="EMBL" id="EUC38276.1"/>
    </source>
</evidence>
<evidence type="ECO:0000256" key="1">
    <source>
        <dbReference type="SAM" id="MobiDB-lite"/>
    </source>
</evidence>
<accession>W6Z3M6</accession>
<feature type="compositionally biased region" description="Polar residues" evidence="1">
    <location>
        <begin position="74"/>
        <end position="83"/>
    </location>
</feature>
<dbReference type="RefSeq" id="XP_007707550.1">
    <property type="nucleotide sequence ID" value="XM_007709360.1"/>
</dbReference>